<keyword evidence="2 3" id="KW-0040">ANK repeat</keyword>
<gene>
    <name evidence="5" type="ORF">ANOM_001273</name>
</gene>
<evidence type="ECO:0000256" key="1">
    <source>
        <dbReference type="ARBA" id="ARBA00022737"/>
    </source>
</evidence>
<dbReference type="Pfam" id="PF00646">
    <property type="entry name" value="F-box"/>
    <property type="match status" value="1"/>
</dbReference>
<feature type="repeat" description="ANK" evidence="3">
    <location>
        <begin position="123"/>
        <end position="155"/>
    </location>
</feature>
<feature type="repeat" description="ANK" evidence="3">
    <location>
        <begin position="222"/>
        <end position="259"/>
    </location>
</feature>
<dbReference type="PANTHER" id="PTHR24198:SF165">
    <property type="entry name" value="ANKYRIN REPEAT-CONTAINING PROTEIN-RELATED"/>
    <property type="match status" value="1"/>
</dbReference>
<protein>
    <submittedName>
        <fullName evidence="5">Putative cortactin-binding protein</fullName>
    </submittedName>
</protein>
<keyword evidence="1" id="KW-0677">Repeat</keyword>
<evidence type="ECO:0000256" key="2">
    <source>
        <dbReference type="ARBA" id="ARBA00023043"/>
    </source>
</evidence>
<dbReference type="PANTHER" id="PTHR24198">
    <property type="entry name" value="ANKYRIN REPEAT AND PROTEIN KINASE DOMAIN-CONTAINING PROTEIN"/>
    <property type="match status" value="1"/>
</dbReference>
<dbReference type="CDD" id="cd09917">
    <property type="entry name" value="F-box_SF"/>
    <property type="match status" value="1"/>
</dbReference>
<reference evidence="5 6" key="1">
    <citation type="submission" date="2014-06" db="EMBL/GenBank/DDBJ databases">
        <title>The Genome of the Aflatoxigenic Filamentous Fungus Aspergillus nomius.</title>
        <authorList>
            <person name="Moore M.G."/>
            <person name="Shannon B.M."/>
            <person name="Brian M.M."/>
        </authorList>
    </citation>
    <scope>NUCLEOTIDE SEQUENCE [LARGE SCALE GENOMIC DNA]</scope>
    <source>
        <strain evidence="5 6">NRRL 13137</strain>
    </source>
</reference>
<accession>A0A0L1JF81</accession>
<comment type="caution">
    <text evidence="5">The sequence shown here is derived from an EMBL/GenBank/DDBJ whole genome shotgun (WGS) entry which is preliminary data.</text>
</comment>
<dbReference type="Pfam" id="PF12796">
    <property type="entry name" value="Ank_2"/>
    <property type="match status" value="1"/>
</dbReference>
<proteinExistence type="predicted"/>
<dbReference type="InterPro" id="IPR002110">
    <property type="entry name" value="Ankyrin_rpt"/>
</dbReference>
<keyword evidence="6" id="KW-1185">Reference proteome</keyword>
<feature type="repeat" description="ANK" evidence="3">
    <location>
        <begin position="188"/>
        <end position="220"/>
    </location>
</feature>
<name>A0A0L1JF81_ASPN3</name>
<evidence type="ECO:0000313" key="6">
    <source>
        <dbReference type="Proteomes" id="UP000037505"/>
    </source>
</evidence>
<dbReference type="SUPFAM" id="SSF81383">
    <property type="entry name" value="F-box domain"/>
    <property type="match status" value="1"/>
</dbReference>
<organism evidence="5 6">
    <name type="scientific">Aspergillus nomiae NRRL (strain ATCC 15546 / NRRL 13137 / CBS 260.88 / M93)</name>
    <dbReference type="NCBI Taxonomy" id="1509407"/>
    <lineage>
        <taxon>Eukaryota</taxon>
        <taxon>Fungi</taxon>
        <taxon>Dikarya</taxon>
        <taxon>Ascomycota</taxon>
        <taxon>Pezizomycotina</taxon>
        <taxon>Eurotiomycetes</taxon>
        <taxon>Eurotiomycetidae</taxon>
        <taxon>Eurotiales</taxon>
        <taxon>Aspergillaceae</taxon>
        <taxon>Aspergillus</taxon>
        <taxon>Aspergillus subgen. Circumdati</taxon>
    </lineage>
</organism>
<dbReference type="EMBL" id="JNOM01000013">
    <property type="protein sequence ID" value="KNG90474.1"/>
    <property type="molecule type" value="Genomic_DNA"/>
</dbReference>
<evidence type="ECO:0000256" key="3">
    <source>
        <dbReference type="PROSITE-ProRule" id="PRU00023"/>
    </source>
</evidence>
<dbReference type="Gene3D" id="1.25.40.20">
    <property type="entry name" value="Ankyrin repeat-containing domain"/>
    <property type="match status" value="1"/>
</dbReference>
<dbReference type="PROSITE" id="PS50297">
    <property type="entry name" value="ANK_REP_REGION"/>
    <property type="match status" value="3"/>
</dbReference>
<dbReference type="InterPro" id="IPR001810">
    <property type="entry name" value="F-box_dom"/>
</dbReference>
<feature type="domain" description="F-box" evidence="4">
    <location>
        <begin position="4"/>
        <end position="64"/>
    </location>
</feature>
<dbReference type="STRING" id="1509407.A0A0L1JF81"/>
<feature type="repeat" description="ANK" evidence="3">
    <location>
        <begin position="260"/>
        <end position="292"/>
    </location>
</feature>
<dbReference type="SMART" id="SM00248">
    <property type="entry name" value="ANK"/>
    <property type="match status" value="7"/>
</dbReference>
<dbReference type="GeneID" id="26803077"/>
<dbReference type="SUPFAM" id="SSF48403">
    <property type="entry name" value="Ankyrin repeat"/>
    <property type="match status" value="2"/>
</dbReference>
<dbReference type="Pfam" id="PF13637">
    <property type="entry name" value="Ank_4"/>
    <property type="match status" value="1"/>
</dbReference>
<dbReference type="Pfam" id="PF00023">
    <property type="entry name" value="Ank"/>
    <property type="match status" value="1"/>
</dbReference>
<dbReference type="OrthoDB" id="539213at2759"/>
<dbReference type="RefSeq" id="XP_015411397.1">
    <property type="nucleotide sequence ID" value="XM_015546530.1"/>
</dbReference>
<sequence>MSQSRGLDSLPAELIDMIVVYVDPPSLGKLASTCRRLSEILRPSLSKAAKGYALANGKDYFRYLERYSGSYIRECPFICRFRRLTYRIELPRQPLADAIEDGKINAVKGFLDAGVSPDSHDVTGLSMLGLAIGFRHTQIVELLLERGARLEMYSLLPQLKMICIIPYCNLESLKLIADKVDLDHTCRNGGSVLHQAVRNDNPNVLEFLVEKYAHLLSLQDFEGETALFRVTQLWEDHDRQAAIVRILVEAGIDINVRNRRNETAFHNACSHGSYEVVRFLLERGIQTNIPGEGGMTELHYAARDNSPEVVKLLLSHDTFNVHVSTNNGKTPLHMAASRLTPDTFAVLLENGAILHLRDANGQTPVDIVKKIGRWNIERYLQYEDDV</sequence>
<feature type="repeat" description="ANK" evidence="3">
    <location>
        <begin position="293"/>
        <end position="316"/>
    </location>
</feature>
<dbReference type="AlphaFoldDB" id="A0A0L1JF81"/>
<evidence type="ECO:0000313" key="5">
    <source>
        <dbReference type="EMBL" id="KNG90474.1"/>
    </source>
</evidence>
<dbReference type="Proteomes" id="UP000037505">
    <property type="component" value="Unassembled WGS sequence"/>
</dbReference>
<dbReference type="PROSITE" id="PS50181">
    <property type="entry name" value="FBOX"/>
    <property type="match status" value="1"/>
</dbReference>
<evidence type="ECO:0000259" key="4">
    <source>
        <dbReference type="PROSITE" id="PS50181"/>
    </source>
</evidence>
<dbReference type="InterPro" id="IPR036770">
    <property type="entry name" value="Ankyrin_rpt-contain_sf"/>
</dbReference>
<dbReference type="InterPro" id="IPR036047">
    <property type="entry name" value="F-box-like_dom_sf"/>
</dbReference>
<feature type="repeat" description="ANK" evidence="3">
    <location>
        <begin position="327"/>
        <end position="359"/>
    </location>
</feature>
<dbReference type="PROSITE" id="PS50088">
    <property type="entry name" value="ANK_REPEAT"/>
    <property type="match status" value="6"/>
</dbReference>